<dbReference type="InterPro" id="IPR004437">
    <property type="entry name" value="ParB/RepB/Spo0J"/>
</dbReference>
<dbReference type="InterPro" id="IPR050336">
    <property type="entry name" value="Chromosome_partition/occlusion"/>
</dbReference>
<feature type="compositionally biased region" description="Basic residues" evidence="2">
    <location>
        <begin position="204"/>
        <end position="219"/>
    </location>
</feature>
<accession>A0A290MW14</accession>
<evidence type="ECO:0000313" key="4">
    <source>
        <dbReference type="EMBL" id="ATC34082.1"/>
    </source>
</evidence>
<dbReference type="InterPro" id="IPR036086">
    <property type="entry name" value="ParB/Sulfiredoxin_sf"/>
</dbReference>
<feature type="compositionally biased region" description="Basic residues" evidence="2">
    <location>
        <begin position="133"/>
        <end position="149"/>
    </location>
</feature>
<sequence length="761" mass="83090">MTARSPARGSSPTICCSAWARPSCCASVRTPFACSRRWGAADHGGGPVPGRRSRAPRAAGRPGRGNGDPQRVAGRAHAALASVRRRRGRRGQDLLSRPRGPRGGGVGPLRRDHHQQGDPRALPPPRPQTRPADRHRRPPHQGPLRRRARPLWPGLHPPGRRRARRETRRGAGLRQGRQLGDAQRGPEKARQPSARDPPAPRGRGSPRRRHPRNPFRRRRMTSLITHQLLDAEPVLRLLQGKAQAMTATQIAKETDRDPSNVRKGLQAFEAAGLLIGESDVKGTAYRISPAGVAGLEALDGQGAVGLPLWPLDAIDYNPDNPRKSVAQEALEGLADTIAEAEGLLQPIVLYPAGANGVRMLHAGERRVRACRLLQAQGRLPPALQAGLPFIEREASKAQALFIGLVENSQRENLSPFEDAQALKAFQDETGLSARAIAFKLGRAREGSEEGVRDVQEKIKVLTRAKPEAIARVQAGRESFDWLRQQVRKRIEDVGQQLRPVDILTLAEVKLQARRKPKRFSYGERETECSYKAGKDPILKGLVSQGLLAFTEQARDDHKAYVEIRHAALEIFNTEELAGIYGDLKTAEELVRQLRIEAFGQGGASVLSMNEEYATTWLNGPFTLSEKAQALVDAAKVTRRELIAANKAKNAAHKARVEEATAIVVAVEEHGLAGPAIDAVVLQLGRSKIKFPLRVENKNIVDGKGDAVFYNGMGWRFAEDQDVLMPLLVAVLNSVLAPTPLEAAIAKAQPDPQAQEEAHAAA</sequence>
<dbReference type="SUPFAM" id="SSF46785">
    <property type="entry name" value="Winged helix' DNA-binding domain"/>
    <property type="match status" value="1"/>
</dbReference>
<evidence type="ECO:0000256" key="1">
    <source>
        <dbReference type="ARBA" id="ARBA00006295"/>
    </source>
</evidence>
<dbReference type="NCBIfam" id="TIGR00180">
    <property type="entry name" value="parB_part"/>
    <property type="match status" value="1"/>
</dbReference>
<dbReference type="Pfam" id="PF02195">
    <property type="entry name" value="ParB_N"/>
    <property type="match status" value="1"/>
</dbReference>
<dbReference type="AlphaFoldDB" id="A0A290MW14"/>
<dbReference type="SUPFAM" id="SSF109709">
    <property type="entry name" value="KorB DNA-binding domain-like"/>
    <property type="match status" value="1"/>
</dbReference>
<feature type="region of interest" description="Disordered" evidence="2">
    <location>
        <begin position="37"/>
        <end position="219"/>
    </location>
</feature>
<dbReference type="GO" id="GO:0006355">
    <property type="term" value="P:regulation of DNA-templated transcription"/>
    <property type="evidence" value="ECO:0007669"/>
    <property type="project" value="UniProtKB-ARBA"/>
</dbReference>
<feature type="domain" description="ParB-like N-terminal" evidence="3">
    <location>
        <begin position="307"/>
        <end position="408"/>
    </location>
</feature>
<dbReference type="Gene3D" id="1.10.10.2830">
    <property type="match status" value="1"/>
</dbReference>
<feature type="compositionally biased region" description="Low complexity" evidence="2">
    <location>
        <begin position="170"/>
        <end position="180"/>
    </location>
</feature>
<reference evidence="5" key="1">
    <citation type="submission" date="2017-09" db="EMBL/GenBank/DDBJ databases">
        <title>Genome evolution observed in wild isolates of Caulobacter crescentus.</title>
        <authorList>
            <person name="Ely B."/>
            <person name="Wilson K."/>
            <person name="Scott D."/>
        </authorList>
    </citation>
    <scope>NUCLEOTIDE SEQUENCE [LARGE SCALE GENOMIC DNA]</scope>
    <source>
        <strain evidence="5">CB13b1a</strain>
    </source>
</reference>
<name>A0A290MW14_CAUVI</name>
<dbReference type="PANTHER" id="PTHR33375">
    <property type="entry name" value="CHROMOSOME-PARTITIONING PROTEIN PARB-RELATED"/>
    <property type="match status" value="1"/>
</dbReference>
<feature type="compositionally biased region" description="Basic residues" evidence="2">
    <location>
        <begin position="158"/>
        <end position="167"/>
    </location>
</feature>
<dbReference type="GO" id="GO:0007059">
    <property type="term" value="P:chromosome segregation"/>
    <property type="evidence" value="ECO:0007669"/>
    <property type="project" value="TreeGrafter"/>
</dbReference>
<dbReference type="PANTHER" id="PTHR33375:SF1">
    <property type="entry name" value="CHROMOSOME-PARTITIONING PROTEIN PARB-RELATED"/>
    <property type="match status" value="1"/>
</dbReference>
<dbReference type="Proteomes" id="UP000217311">
    <property type="component" value="Chromosome"/>
</dbReference>
<dbReference type="InterPro" id="IPR011991">
    <property type="entry name" value="ArsR-like_HTH"/>
</dbReference>
<evidence type="ECO:0000259" key="3">
    <source>
        <dbReference type="SMART" id="SM00470"/>
    </source>
</evidence>
<dbReference type="GO" id="GO:0003677">
    <property type="term" value="F:DNA binding"/>
    <property type="evidence" value="ECO:0007669"/>
    <property type="project" value="InterPro"/>
</dbReference>
<organism evidence="4 5">
    <name type="scientific">Caulobacter vibrioides</name>
    <name type="common">Caulobacter crescentus</name>
    <dbReference type="NCBI Taxonomy" id="155892"/>
    <lineage>
        <taxon>Bacteria</taxon>
        <taxon>Pseudomonadati</taxon>
        <taxon>Pseudomonadota</taxon>
        <taxon>Alphaproteobacteria</taxon>
        <taxon>Caulobacterales</taxon>
        <taxon>Caulobacteraceae</taxon>
        <taxon>Caulobacter</taxon>
    </lineage>
</organism>
<dbReference type="GO" id="GO:0005694">
    <property type="term" value="C:chromosome"/>
    <property type="evidence" value="ECO:0007669"/>
    <property type="project" value="TreeGrafter"/>
</dbReference>
<proteinExistence type="inferred from homology"/>
<dbReference type="CDD" id="cd00090">
    <property type="entry name" value="HTH_ARSR"/>
    <property type="match status" value="1"/>
</dbReference>
<evidence type="ECO:0000256" key="2">
    <source>
        <dbReference type="SAM" id="MobiDB-lite"/>
    </source>
</evidence>
<evidence type="ECO:0000313" key="5">
    <source>
        <dbReference type="Proteomes" id="UP000217311"/>
    </source>
</evidence>
<comment type="similarity">
    <text evidence="1">Belongs to the ParB family.</text>
</comment>
<dbReference type="InterPro" id="IPR003115">
    <property type="entry name" value="ParB_N"/>
</dbReference>
<dbReference type="SMART" id="SM00470">
    <property type="entry name" value="ParB"/>
    <property type="match status" value="1"/>
</dbReference>
<dbReference type="SUPFAM" id="SSF110849">
    <property type="entry name" value="ParB/Sulfiredoxin"/>
    <property type="match status" value="1"/>
</dbReference>
<dbReference type="InterPro" id="IPR036390">
    <property type="entry name" value="WH_DNA-bd_sf"/>
</dbReference>
<dbReference type="EMBL" id="CP023315">
    <property type="protein sequence ID" value="ATC34082.1"/>
    <property type="molecule type" value="Genomic_DNA"/>
</dbReference>
<dbReference type="Gene3D" id="3.90.1530.30">
    <property type="match status" value="1"/>
</dbReference>
<gene>
    <name evidence="4" type="ORF">CA606_18070</name>
</gene>
<protein>
    <submittedName>
        <fullName evidence="4">ParB/RepB/Spo0J family partition protein</fullName>
    </submittedName>
</protein>